<organism evidence="1 2">
    <name type="scientific">Hericium alpestre</name>
    <dbReference type="NCBI Taxonomy" id="135208"/>
    <lineage>
        <taxon>Eukaryota</taxon>
        <taxon>Fungi</taxon>
        <taxon>Dikarya</taxon>
        <taxon>Basidiomycota</taxon>
        <taxon>Agaricomycotina</taxon>
        <taxon>Agaricomycetes</taxon>
        <taxon>Russulales</taxon>
        <taxon>Hericiaceae</taxon>
        <taxon>Hericium</taxon>
    </lineage>
</organism>
<gene>
    <name evidence="1" type="ORF">EWM64_g2207</name>
</gene>
<protein>
    <submittedName>
        <fullName evidence="1">Uncharacterized protein</fullName>
    </submittedName>
</protein>
<dbReference type="STRING" id="135208.A0A4Z0A516"/>
<evidence type="ECO:0000313" key="2">
    <source>
        <dbReference type="Proteomes" id="UP000298061"/>
    </source>
</evidence>
<name>A0A4Z0A516_9AGAM</name>
<comment type="caution">
    <text evidence="1">The sequence shown here is derived from an EMBL/GenBank/DDBJ whole genome shotgun (WGS) entry which is preliminary data.</text>
</comment>
<dbReference type="OrthoDB" id="3357985at2759"/>
<reference evidence="1 2" key="1">
    <citation type="submission" date="2019-02" db="EMBL/GenBank/DDBJ databases">
        <title>Genome sequencing of the rare red list fungi Hericium alpestre (H. flagellum).</title>
        <authorList>
            <person name="Buettner E."/>
            <person name="Kellner H."/>
        </authorList>
    </citation>
    <scope>NUCLEOTIDE SEQUENCE [LARGE SCALE GENOMIC DNA]</scope>
    <source>
        <strain evidence="1 2">DSM 108284</strain>
    </source>
</reference>
<dbReference type="Proteomes" id="UP000298061">
    <property type="component" value="Unassembled WGS sequence"/>
</dbReference>
<evidence type="ECO:0000313" key="1">
    <source>
        <dbReference type="EMBL" id="TFY81815.1"/>
    </source>
</evidence>
<accession>A0A4Z0A516</accession>
<dbReference type="EMBL" id="SFCI01000171">
    <property type="protein sequence ID" value="TFY81815.1"/>
    <property type="molecule type" value="Genomic_DNA"/>
</dbReference>
<sequence>MTNPSLASAALSQLKALVIAVEKFGMDVLADTIDDALIAFAARGSVAVYAAGCQLRRPRVIEAAARRTLEEPFMAGWSTELSAVTGEQYYRLLDYHRQCSEAAGKLALSNWKWIDSVANIPLAGPSQECACTMLVTYNSRLEGSILNSSTTTAKNTYMVYIPGWWWNYMKSAEAALKKTPCSAVITGDELLGPALTKSIDCNNKSCRTGVREAMASFSQRFAQQVDKVINEVSTVPS</sequence>
<proteinExistence type="predicted"/>
<keyword evidence="2" id="KW-1185">Reference proteome</keyword>
<dbReference type="AlphaFoldDB" id="A0A4Z0A516"/>